<dbReference type="PANTHER" id="PTHR13350:SF1">
    <property type="entry name" value="INTEGRATOR COMPLEX SUBUNIT 8"/>
    <property type="match status" value="1"/>
</dbReference>
<dbReference type="PANTHER" id="PTHR13350">
    <property type="entry name" value="INTEGRATOR COMPLEX SUBUNIT 8"/>
    <property type="match status" value="1"/>
</dbReference>
<dbReference type="SUPFAM" id="SSF48452">
    <property type="entry name" value="TPR-like"/>
    <property type="match status" value="1"/>
</dbReference>
<comment type="subcellular location">
    <subcellularLocation>
        <location evidence="2">Chromosome</location>
    </subcellularLocation>
    <subcellularLocation>
        <location evidence="1">Nucleus</location>
    </subcellularLocation>
</comment>
<evidence type="ECO:0000256" key="6">
    <source>
        <dbReference type="SAM" id="MobiDB-lite"/>
    </source>
</evidence>
<evidence type="ECO:0000313" key="8">
    <source>
        <dbReference type="EMBL" id="MDE51154.1"/>
    </source>
</evidence>
<organism evidence="8">
    <name type="scientific">Aceria tosichella</name>
    <name type="common">wheat curl mite</name>
    <dbReference type="NCBI Taxonomy" id="561515"/>
    <lineage>
        <taxon>Eukaryota</taxon>
        <taxon>Metazoa</taxon>
        <taxon>Ecdysozoa</taxon>
        <taxon>Arthropoda</taxon>
        <taxon>Chelicerata</taxon>
        <taxon>Arachnida</taxon>
        <taxon>Acari</taxon>
        <taxon>Acariformes</taxon>
        <taxon>Trombidiformes</taxon>
        <taxon>Prostigmata</taxon>
        <taxon>Eupodina</taxon>
        <taxon>Eriophyoidea</taxon>
        <taxon>Eriophyidae</taxon>
        <taxon>Eriophyinae</taxon>
        <taxon>Aceriini</taxon>
        <taxon>Aceria</taxon>
    </lineage>
</organism>
<protein>
    <submittedName>
        <fullName evidence="8">Integrator complex subunit 8</fullName>
    </submittedName>
</protein>
<dbReference type="InterPro" id="IPR011990">
    <property type="entry name" value="TPR-like_helical_dom_sf"/>
</dbReference>
<evidence type="ECO:0000256" key="2">
    <source>
        <dbReference type="ARBA" id="ARBA00004286"/>
    </source>
</evidence>
<feature type="domain" description="INTS8 TPR repeats" evidence="7">
    <location>
        <begin position="408"/>
        <end position="563"/>
    </location>
</feature>
<dbReference type="Pfam" id="PF25756">
    <property type="entry name" value="TPR_INTS8"/>
    <property type="match status" value="1"/>
</dbReference>
<evidence type="ECO:0000256" key="4">
    <source>
        <dbReference type="ARBA" id="ARBA00022454"/>
    </source>
</evidence>
<name>A0A6G1SKV9_9ACAR</name>
<keyword evidence="4" id="KW-0158">Chromosome</keyword>
<evidence type="ECO:0000256" key="5">
    <source>
        <dbReference type="ARBA" id="ARBA00023242"/>
    </source>
</evidence>
<comment type="similarity">
    <text evidence="3">Belongs to the Integrator subunit 8 family.</text>
</comment>
<dbReference type="InterPro" id="IPR038751">
    <property type="entry name" value="INTS8"/>
</dbReference>
<dbReference type="GO" id="GO:0032039">
    <property type="term" value="C:integrator complex"/>
    <property type="evidence" value="ECO:0007669"/>
    <property type="project" value="TreeGrafter"/>
</dbReference>
<dbReference type="AlphaFoldDB" id="A0A6G1SKV9"/>
<dbReference type="EMBL" id="GGYP01006383">
    <property type="protein sequence ID" value="MDE51154.1"/>
    <property type="molecule type" value="Transcribed_RNA"/>
</dbReference>
<dbReference type="GO" id="GO:0005694">
    <property type="term" value="C:chromosome"/>
    <property type="evidence" value="ECO:0007669"/>
    <property type="project" value="UniProtKB-SubCell"/>
</dbReference>
<feature type="region of interest" description="Disordered" evidence="6">
    <location>
        <begin position="348"/>
        <end position="391"/>
    </location>
</feature>
<sequence length="564" mass="64829">MSFIDLTNAPTPPRWFEFLLEPGKLQQHLELDKCDPSPLQLITLFLKNINGPESNEQNDPSAPTIPHDSFEAKYQQRKAEALQVLSIKVASFLDWNLDVICNGILPIPIQYKLMQALVDICSHDECPPSVKKFATVVNCHWFLRSAIAYNLTTLEPQTCSTTMIYLSSLQQQQQAADDMALSNIGSLLSSTSSKLRSCSDELRSYIKELVGVRASNSVKRAKSVNHPFDKAELDRPKMECFDPFKDNDWKQSVRVDAHKFLEAACYDLGRFYFFEESYEDAREMFEIIKSSSDKYPLLNEYLQSASDIISKNSKPAPESQLTLQTNAKREQTEKYLFDCMTQFAQSKRGEEGEKMDTNGCSNTTKEGCDRKFGPQTDASRQQQLPENSPWSFQVPADYQQQQLLELGRGDMCMSRGDFEQAMGCFVSALMLMSDYFRTFSKSYIEEEPYITRMIQCSISLSCYTQAVALCQMTKCLNYTIAFKQLNERICNDCCDDIYECIWDVTILEYIINLHARRGEVERRTRAIQLIGQLELNENNPEDILREAEHVRRGRFFRIMANKYL</sequence>
<dbReference type="InterPro" id="IPR057980">
    <property type="entry name" value="TPR_INTS8"/>
</dbReference>
<dbReference type="GO" id="GO:0034472">
    <property type="term" value="P:snRNA 3'-end processing"/>
    <property type="evidence" value="ECO:0007669"/>
    <property type="project" value="InterPro"/>
</dbReference>
<feature type="compositionally biased region" description="Polar residues" evidence="6">
    <location>
        <begin position="376"/>
        <end position="391"/>
    </location>
</feature>
<reference evidence="8" key="1">
    <citation type="submission" date="2018-10" db="EMBL/GenBank/DDBJ databases">
        <title>Transcriptome assembly of Aceria tosichella (Wheat curl mite) Type 2.</title>
        <authorList>
            <person name="Scully E.D."/>
            <person name="Geib S.M."/>
            <person name="Palmer N.A."/>
            <person name="Gupta A.K."/>
            <person name="Sarath G."/>
            <person name="Tatineni S."/>
        </authorList>
    </citation>
    <scope>NUCLEOTIDE SEQUENCE</scope>
    <source>
        <strain evidence="8">LincolnNE</strain>
    </source>
</reference>
<gene>
    <name evidence="8" type="primary">INTS8</name>
    <name evidence="8" type="ORF">g.14999</name>
</gene>
<evidence type="ECO:0000256" key="3">
    <source>
        <dbReference type="ARBA" id="ARBA00007147"/>
    </source>
</evidence>
<accession>A0A6G1SKV9</accession>
<proteinExistence type="inferred from homology"/>
<keyword evidence="5" id="KW-0539">Nucleus</keyword>
<evidence type="ECO:0000259" key="7">
    <source>
        <dbReference type="Pfam" id="PF25756"/>
    </source>
</evidence>
<evidence type="ECO:0000256" key="1">
    <source>
        <dbReference type="ARBA" id="ARBA00004123"/>
    </source>
</evidence>